<keyword evidence="2" id="KW-1133">Transmembrane helix</keyword>
<protein>
    <submittedName>
        <fullName evidence="3">Uncharacterized protein</fullName>
    </submittedName>
</protein>
<proteinExistence type="predicted"/>
<sequence>MAVSDIIVWTVVFILFTAFVTIVTTAVLMRQAKRRPHDSQEPKEDDWDRDNWSKDDWKKGGWDK</sequence>
<name>A0ABW1R5B9_9LACO</name>
<evidence type="ECO:0000313" key="3">
    <source>
        <dbReference type="EMBL" id="MFC6165088.1"/>
    </source>
</evidence>
<gene>
    <name evidence="3" type="ORF">ACFP3T_10435</name>
</gene>
<dbReference type="EMBL" id="JBHSSD010000042">
    <property type="protein sequence ID" value="MFC6165088.1"/>
    <property type="molecule type" value="Genomic_DNA"/>
</dbReference>
<accession>A0ABW1R5B9</accession>
<dbReference type="RefSeq" id="WP_137639115.1">
    <property type="nucleotide sequence ID" value="NZ_BJDK01000003.1"/>
</dbReference>
<evidence type="ECO:0000256" key="2">
    <source>
        <dbReference type="SAM" id="Phobius"/>
    </source>
</evidence>
<feature type="compositionally biased region" description="Basic and acidic residues" evidence="1">
    <location>
        <begin position="49"/>
        <end position="64"/>
    </location>
</feature>
<feature type="transmembrane region" description="Helical" evidence="2">
    <location>
        <begin position="6"/>
        <end position="29"/>
    </location>
</feature>
<dbReference type="Proteomes" id="UP001596253">
    <property type="component" value="Unassembled WGS sequence"/>
</dbReference>
<organism evidence="3 4">
    <name type="scientific">Lactiplantibacillus dongliensis</name>
    <dbReference type="NCBI Taxonomy" id="2559919"/>
    <lineage>
        <taxon>Bacteria</taxon>
        <taxon>Bacillati</taxon>
        <taxon>Bacillota</taxon>
        <taxon>Bacilli</taxon>
        <taxon>Lactobacillales</taxon>
        <taxon>Lactobacillaceae</taxon>
        <taxon>Lactiplantibacillus</taxon>
    </lineage>
</organism>
<keyword evidence="2" id="KW-0472">Membrane</keyword>
<reference evidence="4" key="1">
    <citation type="journal article" date="2019" name="Int. J. Syst. Evol. Microbiol.">
        <title>The Global Catalogue of Microorganisms (GCM) 10K type strain sequencing project: providing services to taxonomists for standard genome sequencing and annotation.</title>
        <authorList>
            <consortium name="The Broad Institute Genomics Platform"/>
            <consortium name="The Broad Institute Genome Sequencing Center for Infectious Disease"/>
            <person name="Wu L."/>
            <person name="Ma J."/>
        </authorList>
    </citation>
    <scope>NUCLEOTIDE SEQUENCE [LARGE SCALE GENOMIC DNA]</scope>
    <source>
        <strain evidence="4">CCM 8932</strain>
    </source>
</reference>
<comment type="caution">
    <text evidence="3">The sequence shown here is derived from an EMBL/GenBank/DDBJ whole genome shotgun (WGS) entry which is preliminary data.</text>
</comment>
<keyword evidence="2" id="KW-0812">Transmembrane</keyword>
<feature type="region of interest" description="Disordered" evidence="1">
    <location>
        <begin position="30"/>
        <end position="64"/>
    </location>
</feature>
<keyword evidence="4" id="KW-1185">Reference proteome</keyword>
<evidence type="ECO:0000256" key="1">
    <source>
        <dbReference type="SAM" id="MobiDB-lite"/>
    </source>
</evidence>
<evidence type="ECO:0000313" key="4">
    <source>
        <dbReference type="Proteomes" id="UP001596253"/>
    </source>
</evidence>